<organism evidence="5 6">
    <name type="scientific">Sinobacterium norvegicum</name>
    <dbReference type="NCBI Taxonomy" id="1641715"/>
    <lineage>
        <taxon>Bacteria</taxon>
        <taxon>Pseudomonadati</taxon>
        <taxon>Pseudomonadota</taxon>
        <taxon>Gammaproteobacteria</taxon>
        <taxon>Cellvibrionales</taxon>
        <taxon>Spongiibacteraceae</taxon>
        <taxon>Sinobacterium</taxon>
    </lineage>
</organism>
<evidence type="ECO:0000313" key="6">
    <source>
        <dbReference type="Proteomes" id="UP000838100"/>
    </source>
</evidence>
<name>A0ABN8EEE0_9GAMM</name>
<dbReference type="RefSeq" id="WP_237443029.1">
    <property type="nucleotide sequence ID" value="NZ_CAKLPX010000001.1"/>
</dbReference>
<keyword evidence="2 4" id="KW-0808">Transferase</keyword>
<sequence length="380" mass="39557">MRILVAPDSFKGSLEAVDFCRISQQVIAQQLPNAEVICRPMADGGEGTVAAIIEGAGGRYHQCTVKGPLGCPVDAVWGQLNNGVAVIEMAAAAGITLVEKTSLNPLKASTWGVGELIVDALDKGCRQFIIGLGGSATNDGGAGALQALGCRLLDADNKVLIRGGEALSQLVTIDLKGLDQRLSDCEFTIACDVANPLLGGDGATAVFGPQKGADAHDLIILEQALTQFSSLLSQYGKDVVNTPGAGAAGGMAAGMLALLPAKLQPGFDIIREHLHLDDVFKQGLDLVITGEGAFDSQSFAGKLPIALANLAKQHQVPVVVVTGCRGDGYREGREYGVTTVLPLCNKPMSLDQAMSNSEVLLQEVIEELCQILKIATLKAC</sequence>
<comment type="similarity">
    <text evidence="1 4">Belongs to the glycerate kinase type-1 family.</text>
</comment>
<dbReference type="InterPro" id="IPR018197">
    <property type="entry name" value="Glycerate_kinase_RE-like"/>
</dbReference>
<dbReference type="EC" id="2.7.1.31" evidence="5"/>
<dbReference type="SUPFAM" id="SSF110738">
    <property type="entry name" value="Glycerate kinase I"/>
    <property type="match status" value="1"/>
</dbReference>
<evidence type="ECO:0000256" key="3">
    <source>
        <dbReference type="ARBA" id="ARBA00022777"/>
    </source>
</evidence>
<dbReference type="EMBL" id="CAKLPX010000001">
    <property type="protein sequence ID" value="CAH0990349.1"/>
    <property type="molecule type" value="Genomic_DNA"/>
</dbReference>
<dbReference type="InterPro" id="IPR018193">
    <property type="entry name" value="Glyc_kinase_flavodox-like_fold"/>
</dbReference>
<dbReference type="PANTHER" id="PTHR21599:SF0">
    <property type="entry name" value="GLYCERATE KINASE"/>
    <property type="match status" value="1"/>
</dbReference>
<dbReference type="InterPro" id="IPR004381">
    <property type="entry name" value="Glycerate_kinase"/>
</dbReference>
<evidence type="ECO:0000256" key="1">
    <source>
        <dbReference type="ARBA" id="ARBA00006284"/>
    </source>
</evidence>
<comment type="caution">
    <text evidence="5">The sequence shown here is derived from an EMBL/GenBank/DDBJ whole genome shotgun (WGS) entry which is preliminary data.</text>
</comment>
<evidence type="ECO:0000256" key="2">
    <source>
        <dbReference type="ARBA" id="ARBA00022679"/>
    </source>
</evidence>
<accession>A0ABN8EEE0</accession>
<proteinExistence type="inferred from homology"/>
<evidence type="ECO:0000313" key="5">
    <source>
        <dbReference type="EMBL" id="CAH0990349.1"/>
    </source>
</evidence>
<protein>
    <submittedName>
        <fullName evidence="5">Glycerate 3-kinase</fullName>
        <ecNumber evidence="5">2.7.1.31</ecNumber>
    </submittedName>
</protein>
<dbReference type="GO" id="GO:0008887">
    <property type="term" value="F:glycerate kinase activity"/>
    <property type="evidence" value="ECO:0007669"/>
    <property type="project" value="UniProtKB-EC"/>
</dbReference>
<dbReference type="Pfam" id="PF02595">
    <property type="entry name" value="Gly_kinase"/>
    <property type="match status" value="1"/>
</dbReference>
<dbReference type="Proteomes" id="UP000838100">
    <property type="component" value="Unassembled WGS sequence"/>
</dbReference>
<evidence type="ECO:0000256" key="4">
    <source>
        <dbReference type="PIRNR" id="PIRNR006078"/>
    </source>
</evidence>
<dbReference type="NCBIfam" id="TIGR00045">
    <property type="entry name" value="glycerate kinase"/>
    <property type="match status" value="1"/>
</dbReference>
<gene>
    <name evidence="5" type="primary">glxK</name>
    <name evidence="5" type="ORF">SIN8267_00441</name>
</gene>
<dbReference type="Gene3D" id="3.90.1510.10">
    <property type="entry name" value="Glycerate kinase, domain 2"/>
    <property type="match status" value="1"/>
</dbReference>
<dbReference type="PIRSF" id="PIRSF006078">
    <property type="entry name" value="GlxK"/>
    <property type="match status" value="1"/>
</dbReference>
<keyword evidence="6" id="KW-1185">Reference proteome</keyword>
<keyword evidence="3 4" id="KW-0418">Kinase</keyword>
<dbReference type="Gene3D" id="3.40.50.10350">
    <property type="entry name" value="Glycerate kinase, domain 1"/>
    <property type="match status" value="1"/>
</dbReference>
<dbReference type="PANTHER" id="PTHR21599">
    <property type="entry name" value="GLYCERATE KINASE"/>
    <property type="match status" value="1"/>
</dbReference>
<dbReference type="InterPro" id="IPR036129">
    <property type="entry name" value="Glycerate_kinase_sf"/>
</dbReference>
<reference evidence="5" key="1">
    <citation type="submission" date="2021-12" db="EMBL/GenBank/DDBJ databases">
        <authorList>
            <person name="Rodrigo-Torres L."/>
            <person name="Arahal R. D."/>
            <person name="Lucena T."/>
        </authorList>
    </citation>
    <scope>NUCLEOTIDE SEQUENCE</scope>
    <source>
        <strain evidence="5">CECT 8267</strain>
    </source>
</reference>